<dbReference type="RefSeq" id="WP_338450374.1">
    <property type="nucleotide sequence ID" value="NZ_CP137640.1"/>
</dbReference>
<evidence type="ECO:0000259" key="1">
    <source>
        <dbReference type="Pfam" id="PF08398"/>
    </source>
</evidence>
<proteinExistence type="predicted"/>
<feature type="domain" description="Phospholipase A2-like" evidence="1">
    <location>
        <begin position="14"/>
        <end position="65"/>
    </location>
</feature>
<dbReference type="Pfam" id="PF08398">
    <property type="entry name" value="Phospholip_A2_4"/>
    <property type="match status" value="1"/>
</dbReference>
<accession>A0ABZ2CCG6</accession>
<name>A0ABZ2CCG6_9BACI</name>
<gene>
    <name evidence="2" type="ORF">R4Z09_30625</name>
</gene>
<organism evidence="2 3">
    <name type="scientific">Niallia oryzisoli</name>
    <dbReference type="NCBI Taxonomy" id="1737571"/>
    <lineage>
        <taxon>Bacteria</taxon>
        <taxon>Bacillati</taxon>
        <taxon>Bacillota</taxon>
        <taxon>Bacilli</taxon>
        <taxon>Bacillales</taxon>
        <taxon>Bacillaceae</taxon>
        <taxon>Niallia</taxon>
    </lineage>
</organism>
<reference evidence="2 3" key="1">
    <citation type="submission" date="2023-10" db="EMBL/GenBank/DDBJ databases">
        <title>Niallia locisalis sp.nov. isolated from a salt pond sample.</title>
        <authorList>
            <person name="Li X.-J."/>
            <person name="Dong L."/>
        </authorList>
    </citation>
    <scope>NUCLEOTIDE SEQUENCE [LARGE SCALE GENOMIC DNA]</scope>
    <source>
        <strain evidence="2 3">DSM 29761</strain>
    </source>
</reference>
<keyword evidence="3" id="KW-1185">Reference proteome</keyword>
<dbReference type="Gene3D" id="1.20.90.10">
    <property type="entry name" value="Phospholipase A2 domain"/>
    <property type="match status" value="1"/>
</dbReference>
<evidence type="ECO:0000313" key="2">
    <source>
        <dbReference type="EMBL" id="WVX81446.1"/>
    </source>
</evidence>
<dbReference type="InterPro" id="IPR013607">
    <property type="entry name" value="Phospholipase_A2-like"/>
</dbReference>
<dbReference type="SUPFAM" id="SSF48619">
    <property type="entry name" value="Phospholipase A2, PLA2"/>
    <property type="match status" value="1"/>
</dbReference>
<dbReference type="Proteomes" id="UP001357223">
    <property type="component" value="Chromosome"/>
</dbReference>
<evidence type="ECO:0000313" key="3">
    <source>
        <dbReference type="Proteomes" id="UP001357223"/>
    </source>
</evidence>
<dbReference type="EMBL" id="CP137640">
    <property type="protein sequence ID" value="WVX81446.1"/>
    <property type="molecule type" value="Genomic_DNA"/>
</dbReference>
<protein>
    <submittedName>
        <fullName evidence="2">Phospholipase</fullName>
    </submittedName>
</protein>
<dbReference type="InterPro" id="IPR036444">
    <property type="entry name" value="PLipase_A2_dom_sf"/>
</dbReference>
<sequence length="97" mass="11385">MPQSNRQRGPGFCVFPGYNWCGPGCNGPGAPINDLDALCREHDRCYKQNRNRCECDQEFLRRLNSKVNPHTKKGRQAQLIYNYMKFQTLFTCSFYRK</sequence>